<keyword evidence="2" id="KW-1185">Reference proteome</keyword>
<gene>
    <name evidence="1" type="ORF">CANARDRAFT_29435</name>
</gene>
<dbReference type="EMBL" id="KV453859">
    <property type="protein sequence ID" value="ODV83966.1"/>
    <property type="molecule type" value="Genomic_DNA"/>
</dbReference>
<organism evidence="1 2">
    <name type="scientific">[Candida] arabinofermentans NRRL YB-2248</name>
    <dbReference type="NCBI Taxonomy" id="983967"/>
    <lineage>
        <taxon>Eukaryota</taxon>
        <taxon>Fungi</taxon>
        <taxon>Dikarya</taxon>
        <taxon>Ascomycota</taxon>
        <taxon>Saccharomycotina</taxon>
        <taxon>Pichiomycetes</taxon>
        <taxon>Pichiales</taxon>
        <taxon>Pichiaceae</taxon>
        <taxon>Ogataea</taxon>
        <taxon>Ogataea/Candida clade</taxon>
    </lineage>
</organism>
<name>A0A1E4SWT1_9ASCO</name>
<dbReference type="AlphaFoldDB" id="A0A1E4SWT1"/>
<accession>A0A1E4SWT1</accession>
<dbReference type="Proteomes" id="UP000094801">
    <property type="component" value="Unassembled WGS sequence"/>
</dbReference>
<sequence>MVKIPSSENDGVKSSVKCSIKALPVSSVSKILFRLITNAAIKVVSEDKISCM</sequence>
<protein>
    <submittedName>
        <fullName evidence="1">Uncharacterized protein</fullName>
    </submittedName>
</protein>
<evidence type="ECO:0000313" key="1">
    <source>
        <dbReference type="EMBL" id="ODV83966.1"/>
    </source>
</evidence>
<evidence type="ECO:0000313" key="2">
    <source>
        <dbReference type="Proteomes" id="UP000094801"/>
    </source>
</evidence>
<proteinExistence type="predicted"/>
<reference evidence="2" key="1">
    <citation type="submission" date="2016-04" db="EMBL/GenBank/DDBJ databases">
        <title>Comparative genomics of biotechnologically important yeasts.</title>
        <authorList>
            <consortium name="DOE Joint Genome Institute"/>
            <person name="Riley R."/>
            <person name="Haridas S."/>
            <person name="Wolfe K.H."/>
            <person name="Lopes M.R."/>
            <person name="Hittinger C.T."/>
            <person name="Goker M."/>
            <person name="Salamov A."/>
            <person name="Wisecaver J."/>
            <person name="Long T.M."/>
            <person name="Aerts A.L."/>
            <person name="Barry K."/>
            <person name="Choi C."/>
            <person name="Clum A."/>
            <person name="Coughlan A.Y."/>
            <person name="Deshpande S."/>
            <person name="Douglass A.P."/>
            <person name="Hanson S.J."/>
            <person name="Klenk H.-P."/>
            <person name="Labutti K."/>
            <person name="Lapidus A."/>
            <person name="Lindquist E."/>
            <person name="Lipzen A."/>
            <person name="Meier-Kolthoff J.P."/>
            <person name="Ohm R.A."/>
            <person name="Otillar R.P."/>
            <person name="Pangilinan J."/>
            <person name="Peng Y."/>
            <person name="Rokas A."/>
            <person name="Rosa C.A."/>
            <person name="Scheuner C."/>
            <person name="Sibirny A.A."/>
            <person name="Slot J.C."/>
            <person name="Stielow J.B."/>
            <person name="Sun H."/>
            <person name="Kurtzman C.P."/>
            <person name="Blackwell M."/>
            <person name="Grigoriev I.V."/>
            <person name="Jeffries T.W."/>
        </authorList>
    </citation>
    <scope>NUCLEOTIDE SEQUENCE [LARGE SCALE GENOMIC DNA]</scope>
    <source>
        <strain evidence="2">NRRL YB-2248</strain>
    </source>
</reference>